<dbReference type="Pfam" id="PF06496">
    <property type="entry name" value="DUF1097"/>
    <property type="match status" value="1"/>
</dbReference>
<comment type="caution">
    <text evidence="2">The sequence shown here is derived from an EMBL/GenBank/DDBJ whole genome shotgun (WGS) entry which is preliminary data.</text>
</comment>
<evidence type="ECO:0008006" key="4">
    <source>
        <dbReference type="Google" id="ProtNLM"/>
    </source>
</evidence>
<evidence type="ECO:0000256" key="1">
    <source>
        <dbReference type="SAM" id="Phobius"/>
    </source>
</evidence>
<feature type="transmembrane region" description="Helical" evidence="1">
    <location>
        <begin position="134"/>
        <end position="152"/>
    </location>
</feature>
<dbReference type="Proteomes" id="UP001500449">
    <property type="component" value="Unassembled WGS sequence"/>
</dbReference>
<keyword evidence="3" id="KW-1185">Reference proteome</keyword>
<feature type="transmembrane region" description="Helical" evidence="1">
    <location>
        <begin position="83"/>
        <end position="103"/>
    </location>
</feature>
<keyword evidence="1" id="KW-0472">Membrane</keyword>
<dbReference type="EMBL" id="BAAAQK010000012">
    <property type="protein sequence ID" value="GAA1855465.1"/>
    <property type="molecule type" value="Genomic_DNA"/>
</dbReference>
<keyword evidence="1" id="KW-1133">Transmembrane helix</keyword>
<sequence length="175" mass="16991">MKLPVALALVIGVIGAVITYLYVGPLAGLGLMVPATFIGAASFFAAGGDRAALVKSVPATVWGIVCGTVTLILLGLVANPVLAGVVVGGMTAVFILGALVPALGFVPGSVFGFATTVAFGLLTGASGTDFSLPTGPFTVMLVSFLVGGAFGYGSSLIVGRLVAPAPAAPAEAVAA</sequence>
<feature type="transmembrane region" description="Helical" evidence="1">
    <location>
        <begin position="59"/>
        <end position="77"/>
    </location>
</feature>
<evidence type="ECO:0000313" key="3">
    <source>
        <dbReference type="Proteomes" id="UP001500449"/>
    </source>
</evidence>
<gene>
    <name evidence="2" type="ORF">GCM10009836_39430</name>
</gene>
<accession>A0ABN2N6Q8</accession>
<organism evidence="2 3">
    <name type="scientific">Pseudonocardia ailaonensis</name>
    <dbReference type="NCBI Taxonomy" id="367279"/>
    <lineage>
        <taxon>Bacteria</taxon>
        <taxon>Bacillati</taxon>
        <taxon>Actinomycetota</taxon>
        <taxon>Actinomycetes</taxon>
        <taxon>Pseudonocardiales</taxon>
        <taxon>Pseudonocardiaceae</taxon>
        <taxon>Pseudonocardia</taxon>
    </lineage>
</organism>
<protein>
    <recommendedName>
        <fullName evidence="4">DUF1097 domain-containing protein</fullName>
    </recommendedName>
</protein>
<proteinExistence type="predicted"/>
<feature type="transmembrane region" description="Helical" evidence="1">
    <location>
        <begin position="25"/>
        <end position="47"/>
    </location>
</feature>
<dbReference type="InterPro" id="IPR009476">
    <property type="entry name" value="DUF1097"/>
</dbReference>
<name>A0ABN2N6Q8_9PSEU</name>
<dbReference type="RefSeq" id="WP_344418869.1">
    <property type="nucleotide sequence ID" value="NZ_BAAAQK010000012.1"/>
</dbReference>
<keyword evidence="1" id="KW-0812">Transmembrane</keyword>
<evidence type="ECO:0000313" key="2">
    <source>
        <dbReference type="EMBL" id="GAA1855465.1"/>
    </source>
</evidence>
<reference evidence="2 3" key="1">
    <citation type="journal article" date="2019" name="Int. J. Syst. Evol. Microbiol.">
        <title>The Global Catalogue of Microorganisms (GCM) 10K type strain sequencing project: providing services to taxonomists for standard genome sequencing and annotation.</title>
        <authorList>
            <consortium name="The Broad Institute Genomics Platform"/>
            <consortium name="The Broad Institute Genome Sequencing Center for Infectious Disease"/>
            <person name="Wu L."/>
            <person name="Ma J."/>
        </authorList>
    </citation>
    <scope>NUCLEOTIDE SEQUENCE [LARGE SCALE GENOMIC DNA]</scope>
    <source>
        <strain evidence="2 3">JCM 16009</strain>
    </source>
</reference>